<dbReference type="PANTHER" id="PTHR47154:SF2">
    <property type="entry name" value="G-PROTEIN COUPLED RECEPTOR MTH-RELATED"/>
    <property type="match status" value="1"/>
</dbReference>
<feature type="transmembrane region" description="Helical" evidence="10">
    <location>
        <begin position="353"/>
        <end position="375"/>
    </location>
</feature>
<evidence type="ECO:0000259" key="12">
    <source>
        <dbReference type="PROSITE" id="PS50261"/>
    </source>
</evidence>
<comment type="subcellular location">
    <subcellularLocation>
        <location evidence="1">Endomembrane system</location>
        <topology evidence="1">Multi-pass membrane protein</topology>
    </subcellularLocation>
</comment>
<comment type="caution">
    <text evidence="13">The sequence shown here is derived from an EMBL/GenBank/DDBJ whole genome shotgun (WGS) entry which is preliminary data.</text>
</comment>
<keyword evidence="4 10" id="KW-1133">Transmembrane helix</keyword>
<feature type="transmembrane region" description="Helical" evidence="10">
    <location>
        <begin position="406"/>
        <end position="429"/>
    </location>
</feature>
<feature type="signal peptide" evidence="11">
    <location>
        <begin position="1"/>
        <end position="16"/>
    </location>
</feature>
<keyword evidence="5" id="KW-0297">G-protein coupled receptor</keyword>
<feature type="transmembrane region" description="Helical" evidence="10">
    <location>
        <begin position="192"/>
        <end position="216"/>
    </location>
</feature>
<keyword evidence="3 10" id="KW-0812">Transmembrane</keyword>
<dbReference type="Proteomes" id="UP001497472">
    <property type="component" value="Unassembled WGS sequence"/>
</dbReference>
<dbReference type="PANTHER" id="PTHR47154">
    <property type="entry name" value="G-PROTEIN COUPLED RECEPTOR MTH-RELATED"/>
    <property type="match status" value="1"/>
</dbReference>
<feature type="compositionally biased region" description="Basic and acidic residues" evidence="9">
    <location>
        <begin position="478"/>
        <end position="487"/>
    </location>
</feature>
<evidence type="ECO:0000256" key="4">
    <source>
        <dbReference type="ARBA" id="ARBA00022989"/>
    </source>
</evidence>
<evidence type="ECO:0000256" key="3">
    <source>
        <dbReference type="ARBA" id="ARBA00022692"/>
    </source>
</evidence>
<protein>
    <recommendedName>
        <fullName evidence="12">G-protein coupled receptors family 2 profile 2 domain-containing protein</fullName>
    </recommendedName>
</protein>
<dbReference type="AlphaFoldDB" id="A0AAV1JP56"/>
<organism evidence="13 14">
    <name type="scientific">Leptosia nina</name>
    <dbReference type="NCBI Taxonomy" id="320188"/>
    <lineage>
        <taxon>Eukaryota</taxon>
        <taxon>Metazoa</taxon>
        <taxon>Ecdysozoa</taxon>
        <taxon>Arthropoda</taxon>
        <taxon>Hexapoda</taxon>
        <taxon>Insecta</taxon>
        <taxon>Pterygota</taxon>
        <taxon>Neoptera</taxon>
        <taxon>Endopterygota</taxon>
        <taxon>Lepidoptera</taxon>
        <taxon>Glossata</taxon>
        <taxon>Ditrysia</taxon>
        <taxon>Papilionoidea</taxon>
        <taxon>Pieridae</taxon>
        <taxon>Pierinae</taxon>
        <taxon>Leptosia</taxon>
    </lineage>
</organism>
<feature type="region of interest" description="Disordered" evidence="9">
    <location>
        <begin position="478"/>
        <end position="518"/>
    </location>
</feature>
<evidence type="ECO:0000256" key="11">
    <source>
        <dbReference type="SAM" id="SignalP"/>
    </source>
</evidence>
<evidence type="ECO:0000256" key="10">
    <source>
        <dbReference type="SAM" id="Phobius"/>
    </source>
</evidence>
<name>A0AAV1JP56_9NEOP</name>
<dbReference type="CDD" id="cd15039">
    <property type="entry name" value="7tmB3_Methuselah-like"/>
    <property type="match status" value="1"/>
</dbReference>
<dbReference type="EMBL" id="CAVLEF010000122">
    <property type="protein sequence ID" value="CAK1551262.1"/>
    <property type="molecule type" value="Genomic_DNA"/>
</dbReference>
<accession>A0AAV1JP56</accession>
<dbReference type="InterPro" id="IPR036272">
    <property type="entry name" value="Methuselah_N_sf"/>
</dbReference>
<gene>
    <name evidence="13" type="ORF">LNINA_LOCUS10421</name>
</gene>
<dbReference type="GO" id="GO:0005886">
    <property type="term" value="C:plasma membrane"/>
    <property type="evidence" value="ECO:0007669"/>
    <property type="project" value="TreeGrafter"/>
</dbReference>
<dbReference type="InterPro" id="IPR017981">
    <property type="entry name" value="GPCR_2-like_7TM"/>
</dbReference>
<feature type="chain" id="PRO_5043561553" description="G-protein coupled receptors family 2 profile 2 domain-containing protein" evidence="11">
    <location>
        <begin position="17"/>
        <end position="518"/>
    </location>
</feature>
<evidence type="ECO:0000256" key="8">
    <source>
        <dbReference type="ARBA" id="ARBA00023224"/>
    </source>
</evidence>
<evidence type="ECO:0000313" key="14">
    <source>
        <dbReference type="Proteomes" id="UP001497472"/>
    </source>
</evidence>
<evidence type="ECO:0000313" key="13">
    <source>
        <dbReference type="EMBL" id="CAK1551262.1"/>
    </source>
</evidence>
<dbReference type="GO" id="GO:0012505">
    <property type="term" value="C:endomembrane system"/>
    <property type="evidence" value="ECO:0007669"/>
    <property type="project" value="UniProtKB-SubCell"/>
</dbReference>
<dbReference type="Pfam" id="PF00002">
    <property type="entry name" value="7tm_2"/>
    <property type="match status" value="1"/>
</dbReference>
<dbReference type="SUPFAM" id="SSF63877">
    <property type="entry name" value="Methuselah ectodomain"/>
    <property type="match status" value="1"/>
</dbReference>
<comment type="similarity">
    <text evidence="2">Belongs to the G-protein coupled receptor 2 family. Mth subfamily.</text>
</comment>
<sequence length="518" mass="59077">MLKLVLLPLLAASVSGKLCDLKNSLDITGGEKIKNMISFSGMVFKDSEYQSANKTSRACIKQLTLNKCCPLNEGYNGEKWKCEQNITNFQPVGDVRTVNNETVMDFIQFTTGKPKCGDNRVRVAVGDVFPNFKIGMDGKLYVDIPTDIKRWTAFTPDMYCIDTFVTEKGEEKITQIDALVCFDQKPHQDTSYVASITCMLTSCVFILATVAVYCWLPELCNLHGKVLIAYLLSLFVGFIFLSTMQILLSMDNITQQCCMIFTFIIYYFLLAAFFWLNVMCFDIWWTFSGHRGMSIERMSAETRFRAYALYAFGCPTLLTILLAALEFSDLPLGWYLPLLTQQGCFIAGTSRLLYLYGPIVILIVANSVFFLLTLLKIKVIKDQTAVLKSRESATTHDKHNNDKQRLFLYLKLFIVMGINWGLEVLSAFYPEADKIWKFTDAYNVLIGLIIFILFVCKKKIYRLLKKRIKDRFHGRNSEFRDTKRSNDSRSNFNMDLKQRSSSESVRTSNGSTLHTSGV</sequence>
<feature type="transmembrane region" description="Helical" evidence="10">
    <location>
        <begin position="441"/>
        <end position="461"/>
    </location>
</feature>
<dbReference type="Gene3D" id="1.20.1070.10">
    <property type="entry name" value="Rhodopsin 7-helix transmembrane proteins"/>
    <property type="match status" value="1"/>
</dbReference>
<evidence type="ECO:0000256" key="5">
    <source>
        <dbReference type="ARBA" id="ARBA00023040"/>
    </source>
</evidence>
<keyword evidence="7" id="KW-0675">Receptor</keyword>
<reference evidence="13 14" key="1">
    <citation type="submission" date="2023-11" db="EMBL/GenBank/DDBJ databases">
        <authorList>
            <person name="Okamura Y."/>
        </authorList>
    </citation>
    <scope>NUCLEOTIDE SEQUENCE [LARGE SCALE GENOMIC DNA]</scope>
</reference>
<evidence type="ECO:0000256" key="1">
    <source>
        <dbReference type="ARBA" id="ARBA00004127"/>
    </source>
</evidence>
<feature type="transmembrane region" description="Helical" evidence="10">
    <location>
        <begin position="228"/>
        <end position="248"/>
    </location>
</feature>
<dbReference type="InterPro" id="IPR000832">
    <property type="entry name" value="GPCR_2_secretin-like"/>
</dbReference>
<evidence type="ECO:0000256" key="7">
    <source>
        <dbReference type="ARBA" id="ARBA00023170"/>
    </source>
</evidence>
<feature type="transmembrane region" description="Helical" evidence="10">
    <location>
        <begin position="260"/>
        <end position="285"/>
    </location>
</feature>
<evidence type="ECO:0000256" key="6">
    <source>
        <dbReference type="ARBA" id="ARBA00023136"/>
    </source>
</evidence>
<evidence type="ECO:0000256" key="9">
    <source>
        <dbReference type="SAM" id="MobiDB-lite"/>
    </source>
</evidence>
<dbReference type="GO" id="GO:0008528">
    <property type="term" value="F:G protein-coupled peptide receptor activity"/>
    <property type="evidence" value="ECO:0007669"/>
    <property type="project" value="TreeGrafter"/>
</dbReference>
<dbReference type="PROSITE" id="PS50261">
    <property type="entry name" value="G_PROTEIN_RECEP_F2_4"/>
    <property type="match status" value="1"/>
</dbReference>
<keyword evidence="14" id="KW-1185">Reference proteome</keyword>
<keyword evidence="11" id="KW-0732">Signal</keyword>
<evidence type="ECO:0000256" key="2">
    <source>
        <dbReference type="ARBA" id="ARBA00008979"/>
    </source>
</evidence>
<feature type="compositionally biased region" description="Polar residues" evidence="9">
    <location>
        <begin position="488"/>
        <end position="518"/>
    </location>
</feature>
<dbReference type="InterPro" id="IPR051384">
    <property type="entry name" value="Mth_GPCR"/>
</dbReference>
<feature type="transmembrane region" description="Helical" evidence="10">
    <location>
        <begin position="306"/>
        <end position="325"/>
    </location>
</feature>
<feature type="domain" description="G-protein coupled receptors family 2 profile 2" evidence="12">
    <location>
        <begin position="191"/>
        <end position="458"/>
    </location>
</feature>
<proteinExistence type="inferred from homology"/>
<keyword evidence="6 10" id="KW-0472">Membrane</keyword>
<dbReference type="GO" id="GO:0007166">
    <property type="term" value="P:cell surface receptor signaling pathway"/>
    <property type="evidence" value="ECO:0007669"/>
    <property type="project" value="InterPro"/>
</dbReference>
<keyword evidence="8" id="KW-0807">Transducer</keyword>